<keyword evidence="3 7" id="KW-0560">Oxidoreductase</keyword>
<reference evidence="8" key="1">
    <citation type="submission" date="2014-11" db="EMBL/GenBank/DDBJ databases">
        <authorList>
            <person name="Hornung B.V."/>
        </authorList>
    </citation>
    <scope>NUCLEOTIDE SEQUENCE</scope>
    <source>
        <strain evidence="8">INE</strain>
    </source>
</reference>
<feature type="domain" description="FAD dependent oxidoreductase" evidence="6">
    <location>
        <begin position="3"/>
        <end position="42"/>
    </location>
</feature>
<dbReference type="Pfam" id="PF01266">
    <property type="entry name" value="DAO"/>
    <property type="match status" value="1"/>
</dbReference>
<keyword evidence="9" id="KW-1185">Reference proteome</keyword>
<evidence type="ECO:0000256" key="1">
    <source>
        <dbReference type="ARBA" id="ARBA00022485"/>
    </source>
</evidence>
<dbReference type="Proteomes" id="UP001071230">
    <property type="component" value="Unassembled WGS sequence"/>
</dbReference>
<organism evidence="7">
    <name type="scientific">Acididesulfobacillus acetoxydans</name>
    <dbReference type="NCBI Taxonomy" id="1561005"/>
    <lineage>
        <taxon>Bacteria</taxon>
        <taxon>Bacillati</taxon>
        <taxon>Bacillota</taxon>
        <taxon>Clostridia</taxon>
        <taxon>Eubacteriales</taxon>
        <taxon>Peptococcaceae</taxon>
        <taxon>Acididesulfobacillus</taxon>
    </lineage>
</organism>
<evidence type="ECO:0000313" key="9">
    <source>
        <dbReference type="Proteomes" id="UP001071230"/>
    </source>
</evidence>
<dbReference type="Gene3D" id="3.50.50.60">
    <property type="entry name" value="FAD/NAD(P)-binding domain"/>
    <property type="match status" value="1"/>
</dbReference>
<dbReference type="PANTHER" id="PTHR43498">
    <property type="entry name" value="FERREDOXIN:COB-COM HETERODISULFIDE REDUCTASE SUBUNIT A"/>
    <property type="match status" value="1"/>
</dbReference>
<dbReference type="PRINTS" id="PR00469">
    <property type="entry name" value="PNDRDTASEII"/>
</dbReference>
<dbReference type="InterPro" id="IPR039650">
    <property type="entry name" value="HdrA-like"/>
</dbReference>
<dbReference type="EMBL" id="CDGJ01000034">
    <property type="protein sequence ID" value="CEJ06845.1"/>
    <property type="molecule type" value="Genomic_DNA"/>
</dbReference>
<dbReference type="PANTHER" id="PTHR43498:SF1">
    <property type="entry name" value="COB--COM HETERODISULFIDE REDUCTASE IRON-SULFUR SUBUNIT A"/>
    <property type="match status" value="1"/>
</dbReference>
<evidence type="ECO:0000256" key="3">
    <source>
        <dbReference type="ARBA" id="ARBA00023002"/>
    </source>
</evidence>
<gene>
    <name evidence="8" type="ORF">DEACI_1298</name>
    <name evidence="7" type="ORF">DEACI_2518</name>
</gene>
<dbReference type="AlphaFoldDB" id="A0A8S0W3M9"/>
<dbReference type="Proteomes" id="UP000836597">
    <property type="component" value="Chromosome"/>
</dbReference>
<evidence type="ECO:0000259" key="6">
    <source>
        <dbReference type="Pfam" id="PF01266"/>
    </source>
</evidence>
<evidence type="ECO:0000313" key="8">
    <source>
        <dbReference type="EMBL" id="CEJ06845.1"/>
    </source>
</evidence>
<keyword evidence="1" id="KW-0004">4Fe-4S</keyword>
<dbReference type="RefSeq" id="WP_240985319.1">
    <property type="nucleotide sequence ID" value="NZ_CDGJ01000034.1"/>
</dbReference>
<keyword evidence="5" id="KW-0411">Iron-sulfur</keyword>
<reference evidence="7" key="2">
    <citation type="submission" date="2020-01" db="EMBL/GenBank/DDBJ databases">
        <authorList>
            <person name="Hornung B."/>
        </authorList>
    </citation>
    <scope>NUCLEOTIDE SEQUENCE</scope>
    <source>
        <strain evidence="7">PacBioINE</strain>
    </source>
</reference>
<evidence type="ECO:0000256" key="2">
    <source>
        <dbReference type="ARBA" id="ARBA00022723"/>
    </source>
</evidence>
<name>A0A8S0W3M9_9FIRM</name>
<evidence type="ECO:0000256" key="5">
    <source>
        <dbReference type="ARBA" id="ARBA00023014"/>
    </source>
</evidence>
<dbReference type="EC" id="1.-.-.-" evidence="7"/>
<keyword evidence="4" id="KW-0408">Iron</keyword>
<dbReference type="InterPro" id="IPR036188">
    <property type="entry name" value="FAD/NAD-bd_sf"/>
</dbReference>
<accession>A0A8S0W3M9</accession>
<dbReference type="InterPro" id="IPR006076">
    <property type="entry name" value="FAD-dep_OxRdtase"/>
</dbReference>
<proteinExistence type="predicted"/>
<evidence type="ECO:0000313" key="7">
    <source>
        <dbReference type="EMBL" id="CAA7601848.1"/>
    </source>
</evidence>
<dbReference type="SUPFAM" id="SSF51905">
    <property type="entry name" value="FAD/NAD(P)-binding domain"/>
    <property type="match status" value="1"/>
</dbReference>
<protein>
    <submittedName>
        <fullName evidence="8">CoB--CoM heterodisulfide reductase iron-sulfur subunit A</fullName>
    </submittedName>
    <submittedName>
        <fullName evidence="7">Pyridine nucleotide disulphide reductase class-II</fullName>
        <ecNumber evidence="7">1.-.-.-</ecNumber>
    </submittedName>
</protein>
<dbReference type="GO" id="GO:0016491">
    <property type="term" value="F:oxidoreductase activity"/>
    <property type="evidence" value="ECO:0007669"/>
    <property type="project" value="UniProtKB-KW"/>
</dbReference>
<dbReference type="KEGG" id="aacx:DEACI_2518"/>
<dbReference type="EMBL" id="LR746496">
    <property type="protein sequence ID" value="CAA7601848.1"/>
    <property type="molecule type" value="Genomic_DNA"/>
</dbReference>
<evidence type="ECO:0000256" key="4">
    <source>
        <dbReference type="ARBA" id="ARBA00023004"/>
    </source>
</evidence>
<sequence length="347" mass="38129">MSDILVLGAGIAGMSAALDLANAGLGVYLLDKEKEIGGKAAHYACKAGSNCRKCSACLVPYIKYQLERHPNVRILPFSLCTDLQGEPGHFRASVRLLNEKRQDLGAETTLEVRALVVATGFDLYDPTPKEEFGYGRHRNVITALELEQALWGFPALSAAFGENLRRIGFIQCVGSRDAQNGYPYCSRICCGYSARQALKLESDLPGADITLFYQDRQTFGKGPGFFRRELGSHTHIRPVRGLPAKIFRYPRDELTVRYTDIEQGQVREEGFDLVVLCPAVIPARSGPDTFPALGLERDQNGFYLERDVGVSSRKGIFLAGTCQGPKDIPQSIAHAKAAVGRILRYLA</sequence>
<dbReference type="GO" id="GO:0051539">
    <property type="term" value="F:4 iron, 4 sulfur cluster binding"/>
    <property type="evidence" value="ECO:0007669"/>
    <property type="project" value="UniProtKB-KW"/>
</dbReference>
<dbReference type="GO" id="GO:0046872">
    <property type="term" value="F:metal ion binding"/>
    <property type="evidence" value="ECO:0007669"/>
    <property type="project" value="UniProtKB-KW"/>
</dbReference>
<keyword evidence="2" id="KW-0479">Metal-binding</keyword>